<reference evidence="1" key="2">
    <citation type="journal article" date="2015" name="Data Brief">
        <title>Shoot transcriptome of the giant reed, Arundo donax.</title>
        <authorList>
            <person name="Barrero R.A."/>
            <person name="Guerrero F.D."/>
            <person name="Moolhuijzen P."/>
            <person name="Goolsby J.A."/>
            <person name="Tidwell J."/>
            <person name="Bellgard S.E."/>
            <person name="Bellgard M.I."/>
        </authorList>
    </citation>
    <scope>NUCLEOTIDE SEQUENCE</scope>
    <source>
        <tissue evidence="1">Shoot tissue taken approximately 20 cm above the soil surface</tissue>
    </source>
</reference>
<evidence type="ECO:0000313" key="1">
    <source>
        <dbReference type="EMBL" id="JAD58931.1"/>
    </source>
</evidence>
<proteinExistence type="predicted"/>
<organism evidence="1">
    <name type="scientific">Arundo donax</name>
    <name type="common">Giant reed</name>
    <name type="synonym">Donax arundinaceus</name>
    <dbReference type="NCBI Taxonomy" id="35708"/>
    <lineage>
        <taxon>Eukaryota</taxon>
        <taxon>Viridiplantae</taxon>
        <taxon>Streptophyta</taxon>
        <taxon>Embryophyta</taxon>
        <taxon>Tracheophyta</taxon>
        <taxon>Spermatophyta</taxon>
        <taxon>Magnoliopsida</taxon>
        <taxon>Liliopsida</taxon>
        <taxon>Poales</taxon>
        <taxon>Poaceae</taxon>
        <taxon>PACMAD clade</taxon>
        <taxon>Arundinoideae</taxon>
        <taxon>Arundineae</taxon>
        <taxon>Arundo</taxon>
    </lineage>
</organism>
<accession>A0A0A9B6D6</accession>
<name>A0A0A9B6D6_ARUDO</name>
<reference evidence="1" key="1">
    <citation type="submission" date="2014-09" db="EMBL/GenBank/DDBJ databases">
        <authorList>
            <person name="Magalhaes I.L.F."/>
            <person name="Oliveira U."/>
            <person name="Santos F.R."/>
            <person name="Vidigal T.H.D.A."/>
            <person name="Brescovit A.D."/>
            <person name="Santos A.J."/>
        </authorList>
    </citation>
    <scope>NUCLEOTIDE SEQUENCE</scope>
    <source>
        <tissue evidence="1">Shoot tissue taken approximately 20 cm above the soil surface</tissue>
    </source>
</reference>
<sequence length="32" mass="3680">MLLYCGNFTSICCLIYIDYKLIQCSSLCLPML</sequence>
<protein>
    <submittedName>
        <fullName evidence="1">Uncharacterized protein</fullName>
    </submittedName>
</protein>
<dbReference type="EMBL" id="GBRH01238964">
    <property type="protein sequence ID" value="JAD58931.1"/>
    <property type="molecule type" value="Transcribed_RNA"/>
</dbReference>
<dbReference type="AlphaFoldDB" id="A0A0A9B6D6"/>